<reference evidence="2 3" key="1">
    <citation type="submission" date="2019-12" db="EMBL/GenBank/DDBJ databases">
        <title>The draft genomic sequence of strain Chitinophaga oryziterrae JCM 16595.</title>
        <authorList>
            <person name="Zhang X."/>
        </authorList>
    </citation>
    <scope>NUCLEOTIDE SEQUENCE [LARGE SCALE GENOMIC DNA]</scope>
    <source>
        <strain evidence="2 3">JCM 16595</strain>
    </source>
</reference>
<keyword evidence="3" id="KW-1185">Reference proteome</keyword>
<gene>
    <name evidence="2" type="ORF">GO495_16015</name>
</gene>
<feature type="signal peptide" evidence="1">
    <location>
        <begin position="1"/>
        <end position="21"/>
    </location>
</feature>
<dbReference type="Proteomes" id="UP000468388">
    <property type="component" value="Unassembled WGS sequence"/>
</dbReference>
<dbReference type="EMBL" id="WRXO01000004">
    <property type="protein sequence ID" value="MVT42098.1"/>
    <property type="molecule type" value="Genomic_DNA"/>
</dbReference>
<sequence>MPMKQSFICLATLTLLFAACKKDDSSTTITPTPVTKYLQSTIATNGDSTSIEFNMDKSVYRYLTFGENPSATLPSYTSGMIVTIDFTTDLLLNNIYQRQGITFNDLGLPSVISSYDSAGSLIGVDSLGYNTDKKLAMLYHAEKDAGTNQEKLLYSYEYTWDIKGNIIKRVMVAYALDNASSITTYTYDDKINPAPKVLGYYLVKFNVEDLAGLLSANNLLTYASHNPFTDISTTVNNTYQYDADDYPAVMTLRTTTMKGNQAAVTDSVVMQAHYGK</sequence>
<evidence type="ECO:0000313" key="3">
    <source>
        <dbReference type="Proteomes" id="UP000468388"/>
    </source>
</evidence>
<evidence type="ECO:0008006" key="4">
    <source>
        <dbReference type="Google" id="ProtNLM"/>
    </source>
</evidence>
<keyword evidence="1" id="KW-0732">Signal</keyword>
<name>A0A6N8JCD1_9BACT</name>
<dbReference type="OrthoDB" id="653848at2"/>
<dbReference type="AlphaFoldDB" id="A0A6N8JCD1"/>
<proteinExistence type="predicted"/>
<evidence type="ECO:0000313" key="2">
    <source>
        <dbReference type="EMBL" id="MVT42098.1"/>
    </source>
</evidence>
<evidence type="ECO:0000256" key="1">
    <source>
        <dbReference type="SAM" id="SignalP"/>
    </source>
</evidence>
<accession>A0A6N8JCD1</accession>
<feature type="chain" id="PRO_5026906808" description="DUF4595 domain-containing protein" evidence="1">
    <location>
        <begin position="22"/>
        <end position="276"/>
    </location>
</feature>
<organism evidence="2 3">
    <name type="scientific">Chitinophaga oryziterrae</name>
    <dbReference type="NCBI Taxonomy" id="1031224"/>
    <lineage>
        <taxon>Bacteria</taxon>
        <taxon>Pseudomonadati</taxon>
        <taxon>Bacteroidota</taxon>
        <taxon>Chitinophagia</taxon>
        <taxon>Chitinophagales</taxon>
        <taxon>Chitinophagaceae</taxon>
        <taxon>Chitinophaga</taxon>
    </lineage>
</organism>
<protein>
    <recommendedName>
        <fullName evidence="4">DUF4595 domain-containing protein</fullName>
    </recommendedName>
</protein>
<dbReference type="PROSITE" id="PS51257">
    <property type="entry name" value="PROKAR_LIPOPROTEIN"/>
    <property type="match status" value="1"/>
</dbReference>
<comment type="caution">
    <text evidence="2">The sequence shown here is derived from an EMBL/GenBank/DDBJ whole genome shotgun (WGS) entry which is preliminary data.</text>
</comment>
<dbReference type="RefSeq" id="WP_157300731.1">
    <property type="nucleotide sequence ID" value="NZ_BAAAZB010000005.1"/>
</dbReference>